<accession>A0ABX7UT86</accession>
<feature type="signal peptide" evidence="1">
    <location>
        <begin position="1"/>
        <end position="20"/>
    </location>
</feature>
<evidence type="ECO:0000256" key="1">
    <source>
        <dbReference type="SAM" id="SignalP"/>
    </source>
</evidence>
<dbReference type="Proteomes" id="UP000671960">
    <property type="component" value="Chromosome"/>
</dbReference>
<dbReference type="Pfam" id="PF13689">
    <property type="entry name" value="DUF4154"/>
    <property type="match status" value="1"/>
</dbReference>
<name>A0ABX7UT86_9GAMM</name>
<proteinExistence type="predicted"/>
<keyword evidence="3" id="KW-1185">Reference proteome</keyword>
<feature type="chain" id="PRO_5047506682" evidence="1">
    <location>
        <begin position="21"/>
        <end position="184"/>
    </location>
</feature>
<keyword evidence="1" id="KW-0732">Signal</keyword>
<dbReference type="RefSeq" id="WP_208230446.1">
    <property type="nucleotide sequence ID" value="NZ_CP050854.1"/>
</dbReference>
<sequence length="184" mass="20159">MVKKWPVFTLCILFTAMASAKTKPSGIEYEMSQVPADMVYQTVAGIISYSYWPVPDKTPTLCVLSSAYFSSSLTAPPPAATPKRTIFNSVTLKNTQDYSPSRCDAIYFGKESISEQLTIVNQHPEHPLLTIAEQNPACIAGSAFCLIFANKKVSFSVNSDSLSRTGIRISPEVLILARPQNEKS</sequence>
<dbReference type="InterPro" id="IPR025293">
    <property type="entry name" value="YfiR/HmsC-like"/>
</dbReference>
<evidence type="ECO:0000313" key="3">
    <source>
        <dbReference type="Proteomes" id="UP000671960"/>
    </source>
</evidence>
<dbReference type="EMBL" id="CP050854">
    <property type="protein sequence ID" value="QTF07812.1"/>
    <property type="molecule type" value="Genomic_DNA"/>
</dbReference>
<reference evidence="2 3" key="1">
    <citation type="submission" date="2020-03" db="EMBL/GenBank/DDBJ databases">
        <authorList>
            <person name="Bakhshi Ganjeh M."/>
        </authorList>
    </citation>
    <scope>NUCLEOTIDE SEQUENCE [LARGE SCALE GENOMIC DNA]</scope>
    <source>
        <strain evidence="3">Iran 50</strain>
    </source>
</reference>
<evidence type="ECO:0000313" key="2">
    <source>
        <dbReference type="EMBL" id="QTF07812.1"/>
    </source>
</evidence>
<organism evidence="2 3">
    <name type="scientific">Brenneria izadpanahii</name>
    <dbReference type="NCBI Taxonomy" id="2722756"/>
    <lineage>
        <taxon>Bacteria</taxon>
        <taxon>Pseudomonadati</taxon>
        <taxon>Pseudomonadota</taxon>
        <taxon>Gammaproteobacteria</taxon>
        <taxon>Enterobacterales</taxon>
        <taxon>Pectobacteriaceae</taxon>
        <taxon>Brenneria</taxon>
    </lineage>
</organism>
<gene>
    <name evidence="2" type="ORF">HC231_07575</name>
</gene>
<protein>
    <submittedName>
        <fullName evidence="2">YfiR family protein</fullName>
    </submittedName>
</protein>